<evidence type="ECO:0000256" key="2">
    <source>
        <dbReference type="ARBA" id="ARBA00022737"/>
    </source>
</evidence>
<comment type="subunit">
    <text evidence="4">Monomer.</text>
</comment>
<feature type="binding site" evidence="4">
    <location>
        <begin position="91"/>
        <end position="93"/>
    </location>
    <ligand>
        <name>acetyl-CoA</name>
        <dbReference type="ChEBI" id="CHEBI:57288"/>
        <label>1</label>
    </ligand>
</feature>
<keyword evidence="2 4" id="KW-0677">Repeat</keyword>
<evidence type="ECO:0000256" key="1">
    <source>
        <dbReference type="ARBA" id="ARBA00022679"/>
    </source>
</evidence>
<keyword evidence="1 4" id="KW-0808">Transferase</keyword>
<dbReference type="SUPFAM" id="SSF55729">
    <property type="entry name" value="Acyl-CoA N-acyltransferases (Nat)"/>
    <property type="match status" value="1"/>
</dbReference>
<dbReference type="NCBIfam" id="TIGR03448">
    <property type="entry name" value="mycothiol_MshD"/>
    <property type="match status" value="1"/>
</dbReference>
<dbReference type="AlphaFoldDB" id="A0A6N7YYB4"/>
<feature type="domain" description="N-acetyltransferase" evidence="5">
    <location>
        <begin position="165"/>
        <end position="323"/>
    </location>
</feature>
<evidence type="ECO:0000256" key="4">
    <source>
        <dbReference type="HAMAP-Rule" id="MF_01698"/>
    </source>
</evidence>
<dbReference type="EMBL" id="WMBA01000059">
    <property type="protein sequence ID" value="MTD58085.1"/>
    <property type="molecule type" value="Genomic_DNA"/>
</dbReference>
<dbReference type="Pfam" id="PF00583">
    <property type="entry name" value="Acetyltransf_1"/>
    <property type="match status" value="2"/>
</dbReference>
<dbReference type="InterPro" id="IPR000182">
    <property type="entry name" value="GNAT_dom"/>
</dbReference>
<comment type="caution">
    <text evidence="4">Lacks conserved residue(s) required for the propagation of feature annotation.</text>
</comment>
<feature type="binding site" evidence="4">
    <location>
        <position position="257"/>
    </location>
    <ligand>
        <name>1D-myo-inositol 2-(L-cysteinylamino)-2-deoxy-alpha-D-glucopyranoside</name>
        <dbReference type="ChEBI" id="CHEBI:58887"/>
    </ligand>
</feature>
<comment type="catalytic activity">
    <reaction evidence="4">
        <text>1D-myo-inositol 2-(L-cysteinylamino)-2-deoxy-alpha-D-glucopyranoside + acetyl-CoA = mycothiol + CoA + H(+)</text>
        <dbReference type="Rhea" id="RHEA:26172"/>
        <dbReference type="ChEBI" id="CHEBI:15378"/>
        <dbReference type="ChEBI" id="CHEBI:16768"/>
        <dbReference type="ChEBI" id="CHEBI:57287"/>
        <dbReference type="ChEBI" id="CHEBI:57288"/>
        <dbReference type="ChEBI" id="CHEBI:58887"/>
        <dbReference type="EC" id="2.3.1.189"/>
    </reaction>
</comment>
<dbReference type="InterPro" id="IPR050276">
    <property type="entry name" value="MshD_Acetyltransferase"/>
</dbReference>
<comment type="function">
    <text evidence="4">Catalyzes the transfer of acetyl from acetyl-CoA to desacetylmycothiol (Cys-GlcN-Ins) to form mycothiol.</text>
</comment>
<dbReference type="Proteomes" id="UP000440096">
    <property type="component" value="Unassembled WGS sequence"/>
</dbReference>
<evidence type="ECO:0000313" key="6">
    <source>
        <dbReference type="EMBL" id="MTD58085.1"/>
    </source>
</evidence>
<dbReference type="PANTHER" id="PTHR43617:SF31">
    <property type="entry name" value="MYCOTHIOL ACETYLTRANSFERASE"/>
    <property type="match status" value="1"/>
</dbReference>
<dbReference type="PROSITE" id="PS51186">
    <property type="entry name" value="GNAT"/>
    <property type="match status" value="2"/>
</dbReference>
<keyword evidence="3 4" id="KW-0012">Acyltransferase</keyword>
<dbReference type="EC" id="2.3.1.189" evidence="4"/>
<comment type="similarity">
    <text evidence="4">Belongs to the acetyltransferase family. MshD subfamily.</text>
</comment>
<evidence type="ECO:0000256" key="3">
    <source>
        <dbReference type="ARBA" id="ARBA00023315"/>
    </source>
</evidence>
<feature type="binding site" evidence="4">
    <location>
        <position position="51"/>
    </location>
    <ligand>
        <name>1D-myo-inositol 2-(L-cysteinylamino)-2-deoxy-alpha-D-glucopyranoside</name>
        <dbReference type="ChEBI" id="CHEBI:58887"/>
    </ligand>
</feature>
<organism evidence="6 7">
    <name type="scientific">Amycolatopsis pithecellobii</name>
    <dbReference type="NCBI Taxonomy" id="664692"/>
    <lineage>
        <taxon>Bacteria</taxon>
        <taxon>Bacillati</taxon>
        <taxon>Actinomycetota</taxon>
        <taxon>Actinomycetes</taxon>
        <taxon>Pseudonocardiales</taxon>
        <taxon>Pseudonocardiaceae</taxon>
        <taxon>Amycolatopsis</taxon>
    </lineage>
</organism>
<gene>
    <name evidence="4 6" type="primary">mshD</name>
    <name evidence="6" type="ORF">GKO32_29500</name>
</gene>
<keyword evidence="7" id="KW-1185">Reference proteome</keyword>
<dbReference type="InterPro" id="IPR016181">
    <property type="entry name" value="Acyl_CoA_acyltransferase"/>
</dbReference>
<feature type="binding site" evidence="4">
    <location>
        <begin position="99"/>
        <end position="104"/>
    </location>
    <ligand>
        <name>acetyl-CoA</name>
        <dbReference type="ChEBI" id="CHEBI:57288"/>
        <label>1</label>
    </ligand>
</feature>
<dbReference type="Gene3D" id="3.40.630.30">
    <property type="match status" value="1"/>
</dbReference>
<evidence type="ECO:0000313" key="7">
    <source>
        <dbReference type="Proteomes" id="UP000440096"/>
    </source>
</evidence>
<dbReference type="GO" id="GO:0008999">
    <property type="term" value="F:protein-N-terminal-alanine acetyltransferase activity"/>
    <property type="evidence" value="ECO:0007669"/>
    <property type="project" value="TreeGrafter"/>
</dbReference>
<dbReference type="HAMAP" id="MF_01698">
    <property type="entry name" value="MshD"/>
    <property type="match status" value="1"/>
</dbReference>
<comment type="caution">
    <text evidence="6">The sequence shown here is derived from an EMBL/GenBank/DDBJ whole genome shotgun (WGS) entry which is preliminary data.</text>
</comment>
<dbReference type="RefSeq" id="WP_154760176.1">
    <property type="nucleotide sequence ID" value="NZ_WMBA01000059.1"/>
</dbReference>
<accession>A0A6N7YYB4</accession>
<feature type="binding site" evidence="4">
    <location>
        <position position="241"/>
    </location>
    <ligand>
        <name>1D-myo-inositol 2-(L-cysteinylamino)-2-deoxy-alpha-D-glucopyranoside</name>
        <dbReference type="ChEBI" id="CHEBI:58887"/>
    </ligand>
</feature>
<dbReference type="InterPro" id="IPR017813">
    <property type="entry name" value="Mycothiol_AcTrfase"/>
</dbReference>
<dbReference type="CDD" id="cd04301">
    <property type="entry name" value="NAT_SF"/>
    <property type="match status" value="2"/>
</dbReference>
<dbReference type="PIRSF" id="PIRSF021524">
    <property type="entry name" value="MSH_acetyltransferase"/>
    <property type="match status" value="1"/>
</dbReference>
<dbReference type="PANTHER" id="PTHR43617">
    <property type="entry name" value="L-AMINO ACID N-ACETYLTRANSFERASE"/>
    <property type="match status" value="1"/>
</dbReference>
<feature type="domain" description="N-acetyltransferase" evidence="5">
    <location>
        <begin position="20"/>
        <end position="162"/>
    </location>
</feature>
<feature type="binding site" evidence="4">
    <location>
        <begin position="261"/>
        <end position="263"/>
    </location>
    <ligand>
        <name>acetyl-CoA</name>
        <dbReference type="ChEBI" id="CHEBI:57288"/>
        <label>2</label>
    </ligand>
</feature>
<sequence length="323" mass="35160">MPSCRASCPRRSFEPVLETVWVERLDEAASREVRALLLAARAVDGRPEVSEGGPLPFGDGLHLLGRADGQLVGYAQLDTTGDSFGRQVAELIVDPGHRRRGFGTELTRTLIAKADRKLRIWSHGDHPAAARIAEREGLARVRELLIMHVYVEGADWPEPTLPQGVSLRTFVTGQDEQEVIDVNARAFEWHPEQGSLTLEELRATENEDWFDPAGFFLACAPAGAGGTDTADGRVIGFHWTKVHPADPDSFGGEPVGEVYVVGVDPAAHGGGLGRALTLAGLRHLRERGLRQVILYVESDNAPALAVYSRLGFTRYAVDVQYAA</sequence>
<evidence type="ECO:0000259" key="5">
    <source>
        <dbReference type="PROSITE" id="PS51186"/>
    </source>
</evidence>
<feature type="binding site" evidence="4">
    <location>
        <position position="295"/>
    </location>
    <ligand>
        <name>1D-myo-inositol 2-(L-cysteinylamino)-2-deoxy-alpha-D-glucopyranoside</name>
        <dbReference type="ChEBI" id="CHEBI:58887"/>
    </ligand>
</feature>
<name>A0A6N7YYB4_9PSEU</name>
<dbReference type="GO" id="GO:0035447">
    <property type="term" value="F:mycothiol synthase activity"/>
    <property type="evidence" value="ECO:0007669"/>
    <property type="project" value="UniProtKB-UniRule"/>
</dbReference>
<protein>
    <recommendedName>
        <fullName evidence="4">Mycothiol acetyltransferase</fullName>
        <shortName evidence="4">MSH acetyltransferase</shortName>
        <ecNumber evidence="4">2.3.1.189</ecNumber>
    </recommendedName>
    <alternativeName>
        <fullName evidence="4">Mycothiol synthase</fullName>
    </alternativeName>
</protein>
<reference evidence="6 7" key="1">
    <citation type="submission" date="2019-11" db="EMBL/GenBank/DDBJ databases">
        <title>Draft genome of Amycolatopsis RM579.</title>
        <authorList>
            <person name="Duangmal K."/>
            <person name="Mingma R."/>
        </authorList>
    </citation>
    <scope>NUCLEOTIDE SEQUENCE [LARGE SCALE GENOMIC DNA]</scope>
    <source>
        <strain evidence="6 7">RM579</strain>
    </source>
</reference>
<dbReference type="OrthoDB" id="3208058at2"/>
<proteinExistence type="inferred from homology"/>
<feature type="binding site" evidence="4">
    <location>
        <begin position="268"/>
        <end position="274"/>
    </location>
    <ligand>
        <name>acetyl-CoA</name>
        <dbReference type="ChEBI" id="CHEBI:57288"/>
        <label>2</label>
    </ligand>
</feature>
<dbReference type="GO" id="GO:0010125">
    <property type="term" value="P:mycothiol biosynthetic process"/>
    <property type="evidence" value="ECO:0007669"/>
    <property type="project" value="UniProtKB-UniRule"/>
</dbReference>
<feature type="binding site" evidence="4">
    <location>
        <position position="192"/>
    </location>
    <ligand>
        <name>1D-myo-inositol 2-(L-cysteinylamino)-2-deoxy-alpha-D-glucopyranoside</name>
        <dbReference type="ChEBI" id="CHEBI:58887"/>
    </ligand>
</feature>